<comment type="catalytic activity">
    <reaction evidence="8">
        <text>2-deoxy-D-ribose 5-phosphate = D-glyceraldehyde 3-phosphate + acetaldehyde</text>
        <dbReference type="Rhea" id="RHEA:12821"/>
        <dbReference type="ChEBI" id="CHEBI:15343"/>
        <dbReference type="ChEBI" id="CHEBI:59776"/>
        <dbReference type="ChEBI" id="CHEBI:62877"/>
        <dbReference type="EC" id="4.1.2.4"/>
    </reaction>
</comment>
<dbReference type="HAMAP" id="MF_00114">
    <property type="entry name" value="DeoC_type1"/>
    <property type="match status" value="1"/>
</dbReference>
<dbReference type="EMBL" id="ML736206">
    <property type="protein sequence ID" value="KAE8378551.1"/>
    <property type="molecule type" value="Genomic_DNA"/>
</dbReference>
<evidence type="ECO:0000256" key="4">
    <source>
        <dbReference type="ARBA" id="ARBA00022490"/>
    </source>
</evidence>
<dbReference type="GO" id="GO:0046386">
    <property type="term" value="P:deoxyribose phosphate catabolic process"/>
    <property type="evidence" value="ECO:0007669"/>
    <property type="project" value="UniProtKB-UniPathway"/>
</dbReference>
<dbReference type="OrthoDB" id="70823at2759"/>
<dbReference type="GO" id="GO:0005737">
    <property type="term" value="C:cytoplasm"/>
    <property type="evidence" value="ECO:0007669"/>
    <property type="project" value="InterPro"/>
</dbReference>
<dbReference type="Gene3D" id="2.40.50.140">
    <property type="entry name" value="Nucleic acid-binding proteins"/>
    <property type="match status" value="1"/>
</dbReference>
<gene>
    <name evidence="11" type="ORF">BDV26DRAFT_292081</name>
</gene>
<evidence type="ECO:0000256" key="5">
    <source>
        <dbReference type="ARBA" id="ARBA00023239"/>
    </source>
</evidence>
<keyword evidence="12" id="KW-1185">Reference proteome</keyword>
<feature type="region of interest" description="Disordered" evidence="10">
    <location>
        <begin position="394"/>
        <end position="425"/>
    </location>
</feature>
<dbReference type="Pfam" id="PF01791">
    <property type="entry name" value="DeoC"/>
    <property type="match status" value="1"/>
</dbReference>
<name>A0A5N7B9Y2_9EURO</name>
<dbReference type="SUPFAM" id="SSF75217">
    <property type="entry name" value="alpha/beta knot"/>
    <property type="match status" value="1"/>
</dbReference>
<evidence type="ECO:0000313" key="11">
    <source>
        <dbReference type="EMBL" id="KAE8378551.1"/>
    </source>
</evidence>
<dbReference type="GO" id="GO:0016052">
    <property type="term" value="P:carbohydrate catabolic process"/>
    <property type="evidence" value="ECO:0007669"/>
    <property type="project" value="TreeGrafter"/>
</dbReference>
<dbReference type="PANTHER" id="PTHR10889:SF1">
    <property type="entry name" value="DEOXYRIBOSE-PHOSPHATE ALDOLASE"/>
    <property type="match status" value="1"/>
</dbReference>
<keyword evidence="6" id="KW-0704">Schiff base</keyword>
<accession>A0A5N7B9Y2</accession>
<evidence type="ECO:0000256" key="1">
    <source>
        <dbReference type="ARBA" id="ARBA00009841"/>
    </source>
</evidence>
<evidence type="ECO:0000256" key="2">
    <source>
        <dbReference type="ARBA" id="ARBA00010936"/>
    </source>
</evidence>
<dbReference type="UniPathway" id="UPA00002">
    <property type="reaction ID" value="UER00468"/>
</dbReference>
<dbReference type="Gene3D" id="3.40.1280.10">
    <property type="match status" value="1"/>
</dbReference>
<dbReference type="InterPro" id="IPR028581">
    <property type="entry name" value="DeoC_typeI"/>
</dbReference>
<evidence type="ECO:0000256" key="9">
    <source>
        <dbReference type="ARBA" id="ARBA00056337"/>
    </source>
</evidence>
<dbReference type="InterPro" id="IPR029026">
    <property type="entry name" value="tRNA_m1G_MTases_N"/>
</dbReference>
<dbReference type="InterPro" id="IPR012340">
    <property type="entry name" value="NA-bd_OB-fold"/>
</dbReference>
<proteinExistence type="inferred from homology"/>
<comment type="similarity">
    <text evidence="1">Belongs to the class IV-like SAM-binding methyltransferase superfamily.</text>
</comment>
<dbReference type="CDD" id="cd18086">
    <property type="entry name" value="HsC9orf114-like"/>
    <property type="match status" value="1"/>
</dbReference>
<keyword evidence="5" id="KW-0456">Lyase</keyword>
<dbReference type="SMART" id="SM01133">
    <property type="entry name" value="DeoC"/>
    <property type="match status" value="1"/>
</dbReference>
<dbReference type="Proteomes" id="UP000326198">
    <property type="component" value="Unassembled WGS sequence"/>
</dbReference>
<feature type="compositionally biased region" description="Basic and acidic residues" evidence="10">
    <location>
        <begin position="297"/>
        <end position="319"/>
    </location>
</feature>
<dbReference type="Gene3D" id="3.20.20.70">
    <property type="entry name" value="Aldolase class I"/>
    <property type="match status" value="1"/>
</dbReference>
<dbReference type="FunFam" id="3.20.20.70:FF:000198">
    <property type="entry name" value="Deoxyribose-phosphate aldolase"/>
    <property type="match status" value="1"/>
</dbReference>
<evidence type="ECO:0000256" key="10">
    <source>
        <dbReference type="SAM" id="MobiDB-lite"/>
    </source>
</evidence>
<dbReference type="CDD" id="cd00959">
    <property type="entry name" value="DeoC"/>
    <property type="match status" value="1"/>
</dbReference>
<dbReference type="InterPro" id="IPR003750">
    <property type="entry name" value="Put_MeTrfase-C9orf114-like"/>
</dbReference>
<evidence type="ECO:0000256" key="6">
    <source>
        <dbReference type="ARBA" id="ARBA00023270"/>
    </source>
</evidence>
<sequence>MSIPKDDTEWGTLISTIKDSLPEAFPEYQIPSPSEVNRTIDHTQLALAATEQQIDQLCAEALQYQFATVCVRLNHVRRAVQELKGSSEVKVACVVGFHEGMYETSEKEQEARDAVEQGAAELDMVLKYPLLKEGKYTDVYTDILGVRKAAPSPTKLKVILETSQLTREEIIAGSVIADVAGADFIKTSTGFNGPGASIDNVALMRATAGSVGNGCNVKASGGVRSAEDCIRMLKTGAERIGTSSGVKIMQELKGEAVGSIVANAHSVEQKTLLAGIIARALAVFCVDEVPVFDDDENSPRDENYGQEDHYESPIDKTSDELNGNDPSTKRYTAYSDPSHFLAHILSYLETPPYLRKHLFPKRPNLCGASLLPSLDMPQHLRANERCDYREGIVVSSSNGGGQGRDNTQMSSYPGDRRYSSSSPTNFRATVVDTGLPKRVVLPDIQLPDYSRVTVRFSQHGLEHYAQPVHPSTPRSEAGYYWGCHVRRCRSVSSVLTECPFDGGYDLSFGMSERGSPIHSVLEEERQEHDNFDRRKIPPDYKHPLVVFGGVAGIEAAIHNDPQLCSMGISPTEAGKLFDYWVNILPGQGSRTIRTEEAVWLGLTSLRGLVEGTHRPRQLSKPSSFLIFDKPQVELCR</sequence>
<dbReference type="GO" id="GO:0009264">
    <property type="term" value="P:deoxyribonucleotide catabolic process"/>
    <property type="evidence" value="ECO:0007669"/>
    <property type="project" value="InterPro"/>
</dbReference>
<comment type="function">
    <text evidence="9">Catalyzes a reversible aldol reaction between acetaldehyde and D-glyceraldehyde 3-phosphate to generate 2-deoxy-D-ribose 5-phosphate.</text>
</comment>
<evidence type="ECO:0000256" key="7">
    <source>
        <dbReference type="ARBA" id="ARBA00032755"/>
    </source>
</evidence>
<dbReference type="PANTHER" id="PTHR10889">
    <property type="entry name" value="DEOXYRIBOSE-PHOSPHATE ALDOLASE"/>
    <property type="match status" value="1"/>
</dbReference>
<evidence type="ECO:0000313" key="12">
    <source>
        <dbReference type="Proteomes" id="UP000326198"/>
    </source>
</evidence>
<keyword evidence="4" id="KW-0963">Cytoplasm</keyword>
<reference evidence="11 12" key="1">
    <citation type="submission" date="2019-04" db="EMBL/GenBank/DDBJ databases">
        <title>Friends and foes A comparative genomics studyof 23 Aspergillus species from section Flavi.</title>
        <authorList>
            <consortium name="DOE Joint Genome Institute"/>
            <person name="Kjaerbolling I."/>
            <person name="Vesth T."/>
            <person name="Frisvad J.C."/>
            <person name="Nybo J.L."/>
            <person name="Theobald S."/>
            <person name="Kildgaard S."/>
            <person name="Isbrandt T."/>
            <person name="Kuo A."/>
            <person name="Sato A."/>
            <person name="Lyhne E.K."/>
            <person name="Kogle M.E."/>
            <person name="Wiebenga A."/>
            <person name="Kun R.S."/>
            <person name="Lubbers R.J."/>
            <person name="Makela M.R."/>
            <person name="Barry K."/>
            <person name="Chovatia M."/>
            <person name="Clum A."/>
            <person name="Daum C."/>
            <person name="Haridas S."/>
            <person name="He G."/>
            <person name="LaButti K."/>
            <person name="Lipzen A."/>
            <person name="Mondo S."/>
            <person name="Riley R."/>
            <person name="Salamov A."/>
            <person name="Simmons B.A."/>
            <person name="Magnuson J.K."/>
            <person name="Henrissat B."/>
            <person name="Mortensen U.H."/>
            <person name="Larsen T.O."/>
            <person name="Devries R.P."/>
            <person name="Grigoriev I.V."/>
            <person name="Machida M."/>
            <person name="Baker S.E."/>
            <person name="Andersen M.R."/>
        </authorList>
    </citation>
    <scope>NUCLEOTIDE SEQUENCE [LARGE SCALE GENOMIC DNA]</scope>
    <source>
        <strain evidence="11 12">IBT 29228</strain>
    </source>
</reference>
<dbReference type="NCBIfam" id="TIGR00126">
    <property type="entry name" value="deoC"/>
    <property type="match status" value="1"/>
</dbReference>
<dbReference type="EC" id="4.1.2.4" evidence="3"/>
<dbReference type="Pfam" id="PF02598">
    <property type="entry name" value="Methyltrn_RNA_3"/>
    <property type="match status" value="1"/>
</dbReference>
<feature type="region of interest" description="Disordered" evidence="10">
    <location>
        <begin position="294"/>
        <end position="332"/>
    </location>
</feature>
<comment type="similarity">
    <text evidence="2">Belongs to the DeoC/FbaB aldolase family. DeoC type 1 subfamily.</text>
</comment>
<protein>
    <recommendedName>
        <fullName evidence="3">deoxyribose-phosphate aldolase</fullName>
        <ecNumber evidence="3">4.1.2.4</ecNumber>
    </recommendedName>
    <alternativeName>
        <fullName evidence="7">2-deoxy-D-ribose 5-phosphate aldolase</fullName>
    </alternativeName>
</protein>
<evidence type="ECO:0000256" key="3">
    <source>
        <dbReference type="ARBA" id="ARBA00012515"/>
    </source>
</evidence>
<organism evidence="11 12">
    <name type="scientific">Aspergillus bertholletiae</name>
    <dbReference type="NCBI Taxonomy" id="1226010"/>
    <lineage>
        <taxon>Eukaryota</taxon>
        <taxon>Fungi</taxon>
        <taxon>Dikarya</taxon>
        <taxon>Ascomycota</taxon>
        <taxon>Pezizomycotina</taxon>
        <taxon>Eurotiomycetes</taxon>
        <taxon>Eurotiomycetidae</taxon>
        <taxon>Eurotiales</taxon>
        <taxon>Aspergillaceae</taxon>
        <taxon>Aspergillus</taxon>
        <taxon>Aspergillus subgen. Circumdati</taxon>
    </lineage>
</organism>
<evidence type="ECO:0000256" key="8">
    <source>
        <dbReference type="ARBA" id="ARBA00048791"/>
    </source>
</evidence>
<dbReference type="InterPro" id="IPR029028">
    <property type="entry name" value="Alpha/beta_knot_MTases"/>
</dbReference>
<dbReference type="GO" id="GO:0004139">
    <property type="term" value="F:deoxyribose-phosphate aldolase activity"/>
    <property type="evidence" value="ECO:0007669"/>
    <property type="project" value="UniProtKB-EC"/>
</dbReference>
<dbReference type="InterPro" id="IPR013785">
    <property type="entry name" value="Aldolase_TIM"/>
</dbReference>
<dbReference type="SUPFAM" id="SSF51569">
    <property type="entry name" value="Aldolase"/>
    <property type="match status" value="1"/>
</dbReference>
<dbReference type="InterPro" id="IPR011343">
    <property type="entry name" value="DeoC"/>
</dbReference>
<feature type="compositionally biased region" description="Polar residues" evidence="10">
    <location>
        <begin position="320"/>
        <end position="330"/>
    </location>
</feature>
<dbReference type="InterPro" id="IPR002915">
    <property type="entry name" value="DeoC/FbaB/LacD_aldolase"/>
</dbReference>
<dbReference type="AlphaFoldDB" id="A0A5N7B9Y2"/>